<dbReference type="Gene3D" id="3.30.420.40">
    <property type="match status" value="2"/>
</dbReference>
<dbReference type="GeneID" id="25396061"/>
<dbReference type="KEGG" id="vg:25396061"/>
<evidence type="ECO:0000256" key="2">
    <source>
        <dbReference type="ARBA" id="ARBA00022840"/>
    </source>
</evidence>
<dbReference type="PRINTS" id="PR00301">
    <property type="entry name" value="HEATSHOCK70"/>
</dbReference>
<organism evidence="4 5">
    <name type="scientific">Tobacco virus 1</name>
    <dbReference type="NCBI Taxonomy" id="1692045"/>
    <lineage>
        <taxon>Viruses</taxon>
        <taxon>Riboviria</taxon>
        <taxon>Orthornavirae</taxon>
        <taxon>Kitrinoviricota</taxon>
        <taxon>Alsuviricetes</taxon>
        <taxon>Martellivirales</taxon>
        <taxon>Closteroviridae</taxon>
        <taxon>Closterovirus</taxon>
        <taxon>Closterovirus tabaci</taxon>
    </lineage>
</organism>
<evidence type="ECO:0000256" key="1">
    <source>
        <dbReference type="ARBA" id="ARBA00022741"/>
    </source>
</evidence>
<sequence>MVVFGLDFGTTFSTLSILKGREVYVLKQNDSAYIPTYLFFYEKSPEVAYGYDAEKLSHDSNVRGGFFRDLKRWIGCTQSNYPEYKKKLSPTYYTSMDTRMEGCDFNILVVGNYYNTIDLKLTLPDLVASFVRCIIRDGESTFDSKCSGVVCSVPAAFNSIQRNFIMECVTLSGYHCLHIINEPSAAAFSAFRKIPKDMNFIMVYDFGGGTFDVSAVSVRNNTFVVKASGGDMNLGGRDVDRALLEYVHRKAGVNNIDYSIDISSIKEKVSNALTSFIYDLPVGEKFVSVLVTVEDISKVVIPFINRTVNIMHDVYKNFVTATSQKGVRKEHHRKCGVIAVGGSSYLPGLLGVLSAIPFVDDVINLPDARAAVSAGCALYSLCLDKESSMLLVDCATHTLSTPSYTCQSIVVVPKGAPIPFSGMREIILSGVRPNNRFYAALFEGDHKKCGMNELTFSSYVPLHEIGVTDSTPNRVSVILEVSISSVGTVKFGIKLNQGELYTVGKDRPYDFSKRGSPTRNVVKLSESLGRRVTNILYATRHERIRENLSKQQLDEIQERGSALTSQEVARKLGLTTDEVNDCDEYLNNKIDKVVRGSSILRLELD</sequence>
<gene>
    <name evidence="4" type="primary">Hsp70h</name>
</gene>
<accession>A0A0K1HRT1</accession>
<proteinExistence type="inferred from homology"/>
<keyword evidence="1 3" id="KW-0547">Nucleotide-binding</keyword>
<keyword evidence="2 3" id="KW-0067">ATP-binding</keyword>
<reference evidence="4 5" key="1">
    <citation type="journal article" date="2016" name="Arch. Virol.">
        <title>Complete genome sequence of tobacco virus 1, a closterovirus from Nicotiana tabacum.</title>
        <authorList>
            <person name="Wang F."/>
            <person name="Qi S."/>
            <person name="Gao Z."/>
            <person name="Akinyemi I.A."/>
            <person name="Xu D."/>
            <person name="Zhou B."/>
        </authorList>
    </citation>
    <scope>NUCLEOTIDE SEQUENCE [LARGE SCALE GENOMIC DNA]</scope>
    <source>
        <strain evidence="4">AnHui</strain>
    </source>
</reference>
<comment type="similarity">
    <text evidence="3">Belongs to the heat shock protein 70 family.</text>
</comment>
<protein>
    <submittedName>
        <fullName evidence="4">Hsp70h</fullName>
    </submittedName>
</protein>
<dbReference type="Pfam" id="PF00012">
    <property type="entry name" value="HSP70"/>
    <property type="match status" value="1"/>
</dbReference>
<dbReference type="SUPFAM" id="SSF100920">
    <property type="entry name" value="Heat shock protein 70kD (HSP70), peptide-binding domain"/>
    <property type="match status" value="1"/>
</dbReference>
<dbReference type="InterPro" id="IPR043129">
    <property type="entry name" value="ATPase_NBD"/>
</dbReference>
<evidence type="ECO:0000313" key="5">
    <source>
        <dbReference type="Proteomes" id="UP000203533"/>
    </source>
</evidence>
<keyword evidence="5" id="KW-1185">Reference proteome</keyword>
<dbReference type="GO" id="GO:0140662">
    <property type="term" value="F:ATP-dependent protein folding chaperone"/>
    <property type="evidence" value="ECO:0007669"/>
    <property type="project" value="InterPro"/>
</dbReference>
<name>A0A0K1HRT1_9CLOS</name>
<dbReference type="RefSeq" id="YP_009162624.1">
    <property type="nucleotide sequence ID" value="NC_027712.1"/>
</dbReference>
<dbReference type="InterPro" id="IPR029047">
    <property type="entry name" value="HSP70_peptide-bd_sf"/>
</dbReference>
<dbReference type="SUPFAM" id="SSF53067">
    <property type="entry name" value="Actin-like ATPase domain"/>
    <property type="match status" value="2"/>
</dbReference>
<dbReference type="InterPro" id="IPR013126">
    <property type="entry name" value="Hsp_70_fam"/>
</dbReference>
<dbReference type="OrthoDB" id="5915at10239"/>
<dbReference type="Gene3D" id="3.90.640.10">
    <property type="entry name" value="Actin, Chain A, domain 4"/>
    <property type="match status" value="1"/>
</dbReference>
<dbReference type="PANTHER" id="PTHR19375">
    <property type="entry name" value="HEAT SHOCK PROTEIN 70KDA"/>
    <property type="match status" value="1"/>
</dbReference>
<dbReference type="Proteomes" id="UP000203533">
    <property type="component" value="Segment"/>
</dbReference>
<evidence type="ECO:0000256" key="3">
    <source>
        <dbReference type="RuleBase" id="RU003322"/>
    </source>
</evidence>
<dbReference type="GO" id="GO:0005524">
    <property type="term" value="F:ATP binding"/>
    <property type="evidence" value="ECO:0007669"/>
    <property type="project" value="UniProtKB-KW"/>
</dbReference>
<evidence type="ECO:0000313" key="4">
    <source>
        <dbReference type="EMBL" id="AKT94760.1"/>
    </source>
</evidence>
<dbReference type="EMBL" id="KT203917">
    <property type="protein sequence ID" value="AKT94760.1"/>
    <property type="molecule type" value="Genomic_RNA"/>
</dbReference>